<keyword evidence="1" id="KW-0479">Metal-binding</keyword>
<dbReference type="Pfam" id="PF07992">
    <property type="entry name" value="Pyr_redox_2"/>
    <property type="match status" value="1"/>
</dbReference>
<dbReference type="InterPro" id="IPR036188">
    <property type="entry name" value="FAD/NAD-bd_sf"/>
</dbReference>
<organism evidence="5 6">
    <name type="scientific">Candidatus Intestinimonas pullistercoris</name>
    <dbReference type="NCBI Taxonomy" id="2838623"/>
    <lineage>
        <taxon>Bacteria</taxon>
        <taxon>Bacillati</taxon>
        <taxon>Bacillota</taxon>
        <taxon>Clostridia</taxon>
        <taxon>Eubacteriales</taxon>
        <taxon>Intestinimonas</taxon>
    </lineage>
</organism>
<dbReference type="Pfam" id="PF14691">
    <property type="entry name" value="Fer4_20"/>
    <property type="match status" value="1"/>
</dbReference>
<dbReference type="InterPro" id="IPR028261">
    <property type="entry name" value="DPD_II"/>
</dbReference>
<evidence type="ECO:0000313" key="5">
    <source>
        <dbReference type="EMBL" id="HJC41530.1"/>
    </source>
</evidence>
<proteinExistence type="predicted"/>
<dbReference type="InterPro" id="IPR017896">
    <property type="entry name" value="4Fe4S_Fe-S-bd"/>
</dbReference>
<dbReference type="NCBIfam" id="TIGR03315">
    <property type="entry name" value="Se_ygfK"/>
    <property type="match status" value="1"/>
</dbReference>
<sequence>MSDIMRPIPFAQLMDWALTEFREQGSLFGVQKLVRYPAGRTLPLFGERMEAPFGPAAGPHTQLAQNLVAAYAAGARFFELKTVQVMDGEELSKCVAKPCIAAEDECYNCEWSTELTVPQAYDEYVKGWFACKLLARELELGDPEGFVFNMSVGYDLAGIQSGKIDAYLEGMKDASGSPIWRTCMDWARENLGRFQRVDAAYLAGISPRVSGSVTESTLHGCPPEEIEAIASYLLTEKGLHTYVKCNPTLLGYTFARKTLDSLGYGYIQFDDHHFREDLQWADAVPMLRRLSALAEARGLSFGVKLSNTFPVDVAAGELPSQEMYLSGRALFPLTISLARRVAETFGGQLPISYSGGADLHNLRDLLQAGIWPVTMATTLLKPGGYQRLSQLGALWGEAEGALPRSPEPAATAALAAGAMEDPWYRKPGKPLPSRKLGEKVPLLDCFTAPCRGGCPIGQDIPAYLMAVDRGEYQEALEIITRRNPLPFLTGTLCPHPCAGKCMRGYYEEPVHIREAKLRAAQGGYEDLLAGLRPKPPRTDIRAAVVGGGPAGLAAAFFLGREGVPVTLFEATGELGGVVRHLIPDFRISREVIDRDVALALSMGAEVRLNTPVGSARELEDQGFTHILFATGAQKPGDPRLQYGDYVNFTQVLSALKARTPLDLGADVTVIGGGNSAMDTARAVKRLPGVEHVRLVYRRTRREMPAQEEELELALAEGVELLELLAPVGVRDGVLTCSVMALGDPDASGRRTPVDTGARVELPCTTLVAAVGESIDGSVDVGDWPVIGDRRRGPATIVEAIADALEATRAMVDWDPGTNTERNIASDYNKTLSKKGELCADCGACGDSRCLGCPTVCEVCADVCPNRANVAVVVPGMRQRQIVHVDGMCNECGNCAVFCPYDSRPYRDKFTLFWSREDFDHSENPGFLPQGEGQYLVRLEGRTGEYKISQEDCGVPEDLLALIRAVERDYSYLLR</sequence>
<dbReference type="Gene3D" id="3.50.50.60">
    <property type="entry name" value="FAD/NAD(P)-binding domain"/>
    <property type="match status" value="1"/>
</dbReference>
<dbReference type="EMBL" id="DWWJ01000148">
    <property type="protein sequence ID" value="HJC41530.1"/>
    <property type="molecule type" value="Genomic_DNA"/>
</dbReference>
<dbReference type="Gene3D" id="1.10.1060.10">
    <property type="entry name" value="Alpha-helical ferredoxin"/>
    <property type="match status" value="1"/>
</dbReference>
<dbReference type="InterPro" id="IPR023753">
    <property type="entry name" value="FAD/NAD-binding_dom"/>
</dbReference>
<dbReference type="PRINTS" id="PR00419">
    <property type="entry name" value="ADXRDTASE"/>
</dbReference>
<dbReference type="SUPFAM" id="SSF54862">
    <property type="entry name" value="4Fe-4S ferredoxins"/>
    <property type="match status" value="1"/>
</dbReference>
<dbReference type="GO" id="GO:0051536">
    <property type="term" value="F:iron-sulfur cluster binding"/>
    <property type="evidence" value="ECO:0007669"/>
    <property type="project" value="UniProtKB-KW"/>
</dbReference>
<evidence type="ECO:0000256" key="3">
    <source>
        <dbReference type="ARBA" id="ARBA00023014"/>
    </source>
</evidence>
<dbReference type="InterPro" id="IPR017900">
    <property type="entry name" value="4Fe4S_Fe_S_CS"/>
</dbReference>
<dbReference type="AlphaFoldDB" id="A0A9D2NZZ0"/>
<evidence type="ECO:0000313" key="6">
    <source>
        <dbReference type="Proteomes" id="UP000823882"/>
    </source>
</evidence>
<dbReference type="SUPFAM" id="SSF46548">
    <property type="entry name" value="alpha-helical ferredoxin"/>
    <property type="match status" value="1"/>
</dbReference>
<keyword evidence="3" id="KW-0411">Iron-sulfur</keyword>
<dbReference type="PANTHER" id="PTHR43100">
    <property type="entry name" value="GLUTAMATE SYNTHASE [NADPH] SMALL CHAIN"/>
    <property type="match status" value="1"/>
</dbReference>
<dbReference type="InterPro" id="IPR017701">
    <property type="entry name" value="Se_rdtase_YgfK"/>
</dbReference>
<dbReference type="PANTHER" id="PTHR43100:SF2">
    <property type="entry name" value="BNAA03G19380D PROTEIN"/>
    <property type="match status" value="1"/>
</dbReference>
<comment type="caution">
    <text evidence="5">The sequence shown here is derived from an EMBL/GenBank/DDBJ whole genome shotgun (WGS) entry which is preliminary data.</text>
</comment>
<reference evidence="5" key="1">
    <citation type="journal article" date="2021" name="PeerJ">
        <title>Extensive microbial diversity within the chicken gut microbiome revealed by metagenomics and culture.</title>
        <authorList>
            <person name="Gilroy R."/>
            <person name="Ravi A."/>
            <person name="Getino M."/>
            <person name="Pursley I."/>
            <person name="Horton D.L."/>
            <person name="Alikhan N.F."/>
            <person name="Baker D."/>
            <person name="Gharbi K."/>
            <person name="Hall N."/>
            <person name="Watson M."/>
            <person name="Adriaenssens E.M."/>
            <person name="Foster-Nyarko E."/>
            <person name="Jarju S."/>
            <person name="Secka A."/>
            <person name="Antonio M."/>
            <person name="Oren A."/>
            <person name="Chaudhuri R.R."/>
            <person name="La Ragione R."/>
            <person name="Hildebrand F."/>
            <person name="Pallen M.J."/>
        </authorList>
    </citation>
    <scope>NUCLEOTIDE SEQUENCE</scope>
    <source>
        <strain evidence="5">CHK186-1790</strain>
    </source>
</reference>
<keyword evidence="2" id="KW-0408">Iron</keyword>
<dbReference type="GO" id="GO:0046872">
    <property type="term" value="F:metal ion binding"/>
    <property type="evidence" value="ECO:0007669"/>
    <property type="project" value="UniProtKB-KW"/>
</dbReference>
<dbReference type="PROSITE" id="PS51379">
    <property type="entry name" value="4FE4S_FER_2"/>
    <property type="match status" value="1"/>
</dbReference>
<dbReference type="PROSITE" id="PS00198">
    <property type="entry name" value="4FE4S_FER_1"/>
    <property type="match status" value="1"/>
</dbReference>
<name>A0A9D2NZZ0_9FIRM</name>
<protein>
    <submittedName>
        <fullName evidence="5">Selenate reductase subunit YgfK</fullName>
    </submittedName>
</protein>
<evidence type="ECO:0000256" key="1">
    <source>
        <dbReference type="ARBA" id="ARBA00022723"/>
    </source>
</evidence>
<accession>A0A9D2NZZ0</accession>
<dbReference type="Gene3D" id="3.40.50.720">
    <property type="entry name" value="NAD(P)-binding Rossmann-like Domain"/>
    <property type="match status" value="1"/>
</dbReference>
<gene>
    <name evidence="5" type="primary">ygfK</name>
    <name evidence="5" type="ORF">H9701_08255</name>
</gene>
<feature type="domain" description="4Fe-4S ferredoxin-type" evidence="4">
    <location>
        <begin position="878"/>
        <end position="908"/>
    </location>
</feature>
<dbReference type="InterPro" id="IPR009051">
    <property type="entry name" value="Helical_ferredxn"/>
</dbReference>
<dbReference type="GO" id="GO:0016491">
    <property type="term" value="F:oxidoreductase activity"/>
    <property type="evidence" value="ECO:0007669"/>
    <property type="project" value="InterPro"/>
</dbReference>
<evidence type="ECO:0000259" key="4">
    <source>
        <dbReference type="PROSITE" id="PS51379"/>
    </source>
</evidence>
<evidence type="ECO:0000256" key="2">
    <source>
        <dbReference type="ARBA" id="ARBA00023004"/>
    </source>
</evidence>
<dbReference type="InterPro" id="IPR051394">
    <property type="entry name" value="Glutamate_Synthase"/>
</dbReference>
<reference evidence="5" key="2">
    <citation type="submission" date="2021-04" db="EMBL/GenBank/DDBJ databases">
        <authorList>
            <person name="Gilroy R."/>
        </authorList>
    </citation>
    <scope>NUCLEOTIDE SEQUENCE</scope>
    <source>
        <strain evidence="5">CHK186-1790</strain>
    </source>
</reference>
<dbReference type="SUPFAM" id="SSF51395">
    <property type="entry name" value="FMN-linked oxidoreductases"/>
    <property type="match status" value="1"/>
</dbReference>
<dbReference type="SUPFAM" id="SSF51971">
    <property type="entry name" value="Nucleotide-binding domain"/>
    <property type="match status" value="1"/>
</dbReference>
<dbReference type="Proteomes" id="UP000823882">
    <property type="component" value="Unassembled WGS sequence"/>
</dbReference>